<dbReference type="OrthoDB" id="441329at2759"/>
<comment type="caution">
    <text evidence="5">The sequence shown here is derived from an EMBL/GenBank/DDBJ whole genome shotgun (WGS) entry which is preliminary data.</text>
</comment>
<evidence type="ECO:0000256" key="2">
    <source>
        <dbReference type="PROSITE-ProRule" id="PRU00117"/>
    </source>
</evidence>
<accession>A0A7J7JKV2</accession>
<evidence type="ECO:0000256" key="3">
    <source>
        <dbReference type="SAM" id="MobiDB-lite"/>
    </source>
</evidence>
<dbReference type="PROSITE" id="PS50084">
    <property type="entry name" value="KH_TYPE_1"/>
    <property type="match status" value="2"/>
</dbReference>
<feature type="compositionally biased region" description="Basic and acidic residues" evidence="3">
    <location>
        <begin position="85"/>
        <end position="101"/>
    </location>
</feature>
<organism evidence="5 6">
    <name type="scientific">Bugula neritina</name>
    <name type="common">Brown bryozoan</name>
    <name type="synonym">Sertularia neritina</name>
    <dbReference type="NCBI Taxonomy" id="10212"/>
    <lineage>
        <taxon>Eukaryota</taxon>
        <taxon>Metazoa</taxon>
        <taxon>Spiralia</taxon>
        <taxon>Lophotrochozoa</taxon>
        <taxon>Bryozoa</taxon>
        <taxon>Gymnolaemata</taxon>
        <taxon>Cheilostomatida</taxon>
        <taxon>Flustrina</taxon>
        <taxon>Buguloidea</taxon>
        <taxon>Bugulidae</taxon>
        <taxon>Bugula</taxon>
    </lineage>
</organism>
<feature type="region of interest" description="Disordered" evidence="3">
    <location>
        <begin position="85"/>
        <end position="104"/>
    </location>
</feature>
<proteinExistence type="predicted"/>
<dbReference type="InterPro" id="IPR004087">
    <property type="entry name" value="KH_dom"/>
</dbReference>
<dbReference type="GO" id="GO:0003723">
    <property type="term" value="F:RNA binding"/>
    <property type="evidence" value="ECO:0007669"/>
    <property type="project" value="UniProtKB-UniRule"/>
</dbReference>
<keyword evidence="1" id="KW-0677">Repeat</keyword>
<dbReference type="Gene3D" id="3.30.1370.10">
    <property type="entry name" value="K Homology domain, type 1"/>
    <property type="match status" value="2"/>
</dbReference>
<dbReference type="EMBL" id="VXIV02002211">
    <property type="protein sequence ID" value="KAF6026765.1"/>
    <property type="molecule type" value="Genomic_DNA"/>
</dbReference>
<dbReference type="Pfam" id="PF00013">
    <property type="entry name" value="KH_1"/>
    <property type="match status" value="2"/>
</dbReference>
<feature type="domain" description="K Homology" evidence="4">
    <location>
        <begin position="107"/>
        <end position="176"/>
    </location>
</feature>
<dbReference type="CDD" id="cd22435">
    <property type="entry name" value="KH-I_NOVA_rpt1"/>
    <property type="match status" value="1"/>
</dbReference>
<evidence type="ECO:0000259" key="4">
    <source>
        <dbReference type="SMART" id="SM00322"/>
    </source>
</evidence>
<feature type="domain" description="K Homology" evidence="4">
    <location>
        <begin position="13"/>
        <end position="86"/>
    </location>
</feature>
<reference evidence="5" key="1">
    <citation type="submission" date="2020-06" db="EMBL/GenBank/DDBJ databases">
        <title>Draft genome of Bugula neritina, a colonial animal packing powerful symbionts and potential medicines.</title>
        <authorList>
            <person name="Rayko M."/>
        </authorList>
    </citation>
    <scope>NUCLEOTIDE SEQUENCE [LARGE SCALE GENOMIC DNA]</scope>
    <source>
        <strain evidence="5">Kwan_BN1</strain>
    </source>
</reference>
<sequence>MEMQSDSHPQTRDDVHLKMLVPSCAAGAVIGKGGETIGKLQRDSTAKMKMSKNQDTFPGTSERVCLIVGTVSACQKAHEDVAQIIYDKPDPQPKPSGDGDGKINYQRHHQTKFLVPNASAGVIIGKGGAYIKELKESSGAHVNVSHKGENPERIVTVSGDSSEIRAAMGMLLEKLAADPQSSLYPSLNYANMHSGGNMASASSSFSSLNNSSMGGMNMGGMGGGGSNMTPHQVQQAAQSLSNMMRSFNNLGSGINN</sequence>
<dbReference type="Proteomes" id="UP000593567">
    <property type="component" value="Unassembled WGS sequence"/>
</dbReference>
<dbReference type="SUPFAM" id="SSF54791">
    <property type="entry name" value="Eukaryotic type KH-domain (KH-domain type I)"/>
    <property type="match status" value="2"/>
</dbReference>
<protein>
    <submittedName>
        <fullName evidence="5">NOVA1</fullName>
    </submittedName>
</protein>
<dbReference type="AlphaFoldDB" id="A0A7J7JKV2"/>
<dbReference type="InterPro" id="IPR036612">
    <property type="entry name" value="KH_dom_type_1_sf"/>
</dbReference>
<evidence type="ECO:0000313" key="5">
    <source>
        <dbReference type="EMBL" id="KAF6026765.1"/>
    </source>
</evidence>
<evidence type="ECO:0000256" key="1">
    <source>
        <dbReference type="ARBA" id="ARBA00022737"/>
    </source>
</evidence>
<keyword evidence="6" id="KW-1185">Reference proteome</keyword>
<gene>
    <name evidence="5" type="ORF">EB796_014933</name>
</gene>
<name>A0A7J7JKV2_BUGNE</name>
<dbReference type="InterPro" id="IPR047275">
    <property type="entry name" value="KH-I_NOVA_rpt1"/>
</dbReference>
<keyword evidence="2" id="KW-0694">RNA-binding</keyword>
<evidence type="ECO:0000313" key="6">
    <source>
        <dbReference type="Proteomes" id="UP000593567"/>
    </source>
</evidence>
<dbReference type="SMART" id="SM00322">
    <property type="entry name" value="KH"/>
    <property type="match status" value="2"/>
</dbReference>
<dbReference type="PANTHER" id="PTHR10288">
    <property type="entry name" value="KH DOMAIN CONTAINING RNA BINDING PROTEIN"/>
    <property type="match status" value="1"/>
</dbReference>
<dbReference type="InterPro" id="IPR004088">
    <property type="entry name" value="KH_dom_type_1"/>
</dbReference>